<sequence length="476" mass="54098">MSDFGSTAHPDDVVLASSIISHLEHADDVALMSTTAAGLQSHLNTLAEWAAHNQMEVNTKKTVVMIFYPPRRKVPQELPQYTIYGQVLDIVQEYRYVGTLLSSKGSNPWDSLIAASTLSARRAANVCFFVESRTGQLPPWEGKLLYQAQIDSRLTYAVEVTGVGTKKQIESLEAVQLTFLRRLLGLQTRSQRCIVFTETGLWPIRFRRLSLTLGYLQYLLGLPVSHYARAALHQTMENATMRCSGWWYDLRSQVESVGLSLPVDVTAEGVSDLISRIRTHMYREIGAEVDTSPKLELLRTRVEYDKKGQPSTPVLAFRQYLKVKNKAARYSLTRLLLSDHRLAVETGRWQGVEREKRKCRLCNNAVEEPLHALFRCTASDALLQIRARFWDECQTTCGEAMTSLRLISSMRESVDARSARLRLELMSPSDRIFVILADSRLSSVFATFAHRVLTFFDDLPPRRYQQDDRQQDQDDG</sequence>
<dbReference type="PANTHER" id="PTHR47027">
    <property type="entry name" value="REVERSE TRANSCRIPTASE DOMAIN-CONTAINING PROTEIN"/>
    <property type="match status" value="1"/>
</dbReference>
<reference evidence="1 2" key="1">
    <citation type="journal article" date="2016" name="Mol. Biol. Evol.">
        <title>Comparative Genomics of Early-Diverging Mushroom-Forming Fungi Provides Insights into the Origins of Lignocellulose Decay Capabilities.</title>
        <authorList>
            <person name="Nagy L.G."/>
            <person name="Riley R."/>
            <person name="Tritt A."/>
            <person name="Adam C."/>
            <person name="Daum C."/>
            <person name="Floudas D."/>
            <person name="Sun H."/>
            <person name="Yadav J.S."/>
            <person name="Pangilinan J."/>
            <person name="Larsson K.H."/>
            <person name="Matsuura K."/>
            <person name="Barry K."/>
            <person name="Labutti K."/>
            <person name="Kuo R."/>
            <person name="Ohm R.A."/>
            <person name="Bhattacharya S.S."/>
            <person name="Shirouzu T."/>
            <person name="Yoshinaga Y."/>
            <person name="Martin F.M."/>
            <person name="Grigoriev I.V."/>
            <person name="Hibbett D.S."/>
        </authorList>
    </citation>
    <scope>NUCLEOTIDE SEQUENCE [LARGE SCALE GENOMIC DNA]</scope>
    <source>
        <strain evidence="1 2">HHB12029</strain>
    </source>
</reference>
<accession>A0A165LYE2</accession>
<dbReference type="InParanoid" id="A0A165LYE2"/>
<organism evidence="1 2">
    <name type="scientific">Exidia glandulosa HHB12029</name>
    <dbReference type="NCBI Taxonomy" id="1314781"/>
    <lineage>
        <taxon>Eukaryota</taxon>
        <taxon>Fungi</taxon>
        <taxon>Dikarya</taxon>
        <taxon>Basidiomycota</taxon>
        <taxon>Agaricomycotina</taxon>
        <taxon>Agaricomycetes</taxon>
        <taxon>Auriculariales</taxon>
        <taxon>Exidiaceae</taxon>
        <taxon>Exidia</taxon>
    </lineage>
</organism>
<keyword evidence="2" id="KW-1185">Reference proteome</keyword>
<evidence type="ECO:0008006" key="3">
    <source>
        <dbReference type="Google" id="ProtNLM"/>
    </source>
</evidence>
<dbReference type="OrthoDB" id="413835at2759"/>
<dbReference type="STRING" id="1314781.A0A165LYE2"/>
<evidence type="ECO:0000313" key="1">
    <source>
        <dbReference type="EMBL" id="KZV98504.1"/>
    </source>
</evidence>
<dbReference type="Proteomes" id="UP000077266">
    <property type="component" value="Unassembled WGS sequence"/>
</dbReference>
<dbReference type="PANTHER" id="PTHR47027:SF20">
    <property type="entry name" value="REVERSE TRANSCRIPTASE-LIKE PROTEIN WITH RNA-DIRECTED DNA POLYMERASE DOMAIN"/>
    <property type="match status" value="1"/>
</dbReference>
<proteinExistence type="predicted"/>
<gene>
    <name evidence="1" type="ORF">EXIGLDRAFT_606965</name>
</gene>
<protein>
    <recommendedName>
        <fullName evidence="3">Reverse transcriptase domain-containing protein</fullName>
    </recommendedName>
</protein>
<dbReference type="EMBL" id="KV425918">
    <property type="protein sequence ID" value="KZV98504.1"/>
    <property type="molecule type" value="Genomic_DNA"/>
</dbReference>
<name>A0A165LYE2_EXIGL</name>
<dbReference type="AlphaFoldDB" id="A0A165LYE2"/>
<evidence type="ECO:0000313" key="2">
    <source>
        <dbReference type="Proteomes" id="UP000077266"/>
    </source>
</evidence>